<organism evidence="1 2">
    <name type="scientific">Salinirubellus salinus</name>
    <dbReference type="NCBI Taxonomy" id="1364945"/>
    <lineage>
        <taxon>Archaea</taxon>
        <taxon>Methanobacteriati</taxon>
        <taxon>Methanobacteriota</taxon>
        <taxon>Stenosarchaea group</taxon>
        <taxon>Halobacteria</taxon>
        <taxon>Halobacteriales</taxon>
        <taxon>Natronomonadaceae</taxon>
        <taxon>Salinirubellus</taxon>
    </lineage>
</organism>
<dbReference type="GeneID" id="74943540"/>
<dbReference type="KEGG" id="ssai:N0B31_13920"/>
<sequence>MIRRLKRVLAADDPRPFRECRDCGTNVETTAVGCPVCGSGEIATYEV</sequence>
<proteinExistence type="predicted"/>
<protein>
    <recommendedName>
        <fullName evidence="3">Small CPxCG-related zinc finger protein</fullName>
    </recommendedName>
</protein>
<gene>
    <name evidence="1" type="ORF">N0B31_13920</name>
</gene>
<accession>A0A9E7R056</accession>
<dbReference type="AlphaFoldDB" id="A0A9E7R056"/>
<evidence type="ECO:0000313" key="2">
    <source>
        <dbReference type="Proteomes" id="UP001057580"/>
    </source>
</evidence>
<keyword evidence="2" id="KW-1185">Reference proteome</keyword>
<evidence type="ECO:0000313" key="1">
    <source>
        <dbReference type="EMBL" id="UWM53234.1"/>
    </source>
</evidence>
<name>A0A9E7R056_9EURY</name>
<dbReference type="EMBL" id="CP104003">
    <property type="protein sequence ID" value="UWM53234.1"/>
    <property type="molecule type" value="Genomic_DNA"/>
</dbReference>
<dbReference type="Proteomes" id="UP001057580">
    <property type="component" value="Chromosome"/>
</dbReference>
<dbReference type="RefSeq" id="WP_260592228.1">
    <property type="nucleotide sequence ID" value="NZ_CP104003.1"/>
</dbReference>
<evidence type="ECO:0008006" key="3">
    <source>
        <dbReference type="Google" id="ProtNLM"/>
    </source>
</evidence>
<reference evidence="1" key="1">
    <citation type="submission" date="2022-09" db="EMBL/GenBank/DDBJ databases">
        <title>Diverse halophilic archaea isolated from saline environments.</title>
        <authorList>
            <person name="Cui H.-L."/>
        </authorList>
    </citation>
    <scope>NUCLEOTIDE SEQUENCE</scope>
    <source>
        <strain evidence="1">ZS-35-S2</strain>
    </source>
</reference>